<comment type="caution">
    <text evidence="1">The sequence shown here is derived from an EMBL/GenBank/DDBJ whole genome shotgun (WGS) entry which is preliminary data.</text>
</comment>
<gene>
    <name evidence="1" type="ORF">GCM10023149_20860</name>
</gene>
<reference evidence="2" key="1">
    <citation type="journal article" date="2019" name="Int. J. Syst. Evol. Microbiol.">
        <title>The Global Catalogue of Microorganisms (GCM) 10K type strain sequencing project: providing services to taxonomists for standard genome sequencing and annotation.</title>
        <authorList>
            <consortium name="The Broad Institute Genomics Platform"/>
            <consortium name="The Broad Institute Genome Sequencing Center for Infectious Disease"/>
            <person name="Wu L."/>
            <person name="Ma J."/>
        </authorList>
    </citation>
    <scope>NUCLEOTIDE SEQUENCE [LARGE SCALE GENOMIC DNA]</scope>
    <source>
        <strain evidence="2">JCM 17705</strain>
    </source>
</reference>
<evidence type="ECO:0000313" key="2">
    <source>
        <dbReference type="Proteomes" id="UP001500582"/>
    </source>
</evidence>
<dbReference type="EMBL" id="BAABFT010000004">
    <property type="protein sequence ID" value="GAA4321156.1"/>
    <property type="molecule type" value="Genomic_DNA"/>
</dbReference>
<organism evidence="1 2">
    <name type="scientific">Mucilaginibacter gynuensis</name>
    <dbReference type="NCBI Taxonomy" id="1302236"/>
    <lineage>
        <taxon>Bacteria</taxon>
        <taxon>Pseudomonadati</taxon>
        <taxon>Bacteroidota</taxon>
        <taxon>Sphingobacteriia</taxon>
        <taxon>Sphingobacteriales</taxon>
        <taxon>Sphingobacteriaceae</taxon>
        <taxon>Mucilaginibacter</taxon>
    </lineage>
</organism>
<evidence type="ECO:0000313" key="1">
    <source>
        <dbReference type="EMBL" id="GAA4321156.1"/>
    </source>
</evidence>
<keyword evidence="2" id="KW-1185">Reference proteome</keyword>
<dbReference type="Proteomes" id="UP001500582">
    <property type="component" value="Unassembled WGS sequence"/>
</dbReference>
<proteinExistence type="predicted"/>
<sequence>MCIDGLNPYWDYVNPRSYFYNSNEVELTFITTIWQNELVNKRKKGLVNLLIISDNEIAGQRSAQLLEENNFVKVFQSIPDVVKAINNFYDPSLNDYNLIVYEYGD</sequence>
<accession>A0ABP8GC53</accession>
<protein>
    <submittedName>
        <fullName evidence="1">Uncharacterized protein</fullName>
    </submittedName>
</protein>
<name>A0ABP8GC53_9SPHI</name>